<proteinExistence type="predicted"/>
<feature type="domain" description="DUF4143" evidence="1">
    <location>
        <begin position="2"/>
        <end position="157"/>
    </location>
</feature>
<protein>
    <submittedName>
        <fullName evidence="2">DUF4143 domain-containing protein</fullName>
    </submittedName>
</protein>
<sequence>MRQILQVQDTHLFQRFLALCAGNIGQLFNASRIGSDCGLNHGTVGKWLSVLEASYVAFRLQPHHKNYRKRLVKTPKIYFYDVGLAIRLLGIESPQQLDTHPLRGALFENWVILELLKGRFNLGLLNNLSFWRNNTGHEIDVLMDRGGQLIPIEIKSGQTVEHAPRGQRE</sequence>
<keyword evidence="3" id="KW-1185">Reference proteome</keyword>
<name>A0ABU1B1Q2_9BACT</name>
<dbReference type="EMBL" id="JARXHW010000077">
    <property type="protein sequence ID" value="MDQ8209510.1"/>
    <property type="molecule type" value="Genomic_DNA"/>
</dbReference>
<evidence type="ECO:0000313" key="2">
    <source>
        <dbReference type="EMBL" id="MDQ8209510.1"/>
    </source>
</evidence>
<evidence type="ECO:0000313" key="3">
    <source>
        <dbReference type="Proteomes" id="UP001225316"/>
    </source>
</evidence>
<dbReference type="InterPro" id="IPR025420">
    <property type="entry name" value="DUF4143"/>
</dbReference>
<reference evidence="2 3" key="1">
    <citation type="submission" date="2023-04" db="EMBL/GenBank/DDBJ databases">
        <title>A novel bacteria isolated from coastal sediment.</title>
        <authorList>
            <person name="Liu X.-J."/>
            <person name="Du Z.-J."/>
        </authorList>
    </citation>
    <scope>NUCLEOTIDE SEQUENCE [LARGE SCALE GENOMIC DNA]</scope>
    <source>
        <strain evidence="2 3">SDUM461003</strain>
    </source>
</reference>
<dbReference type="Proteomes" id="UP001225316">
    <property type="component" value="Unassembled WGS sequence"/>
</dbReference>
<organism evidence="2 3">
    <name type="scientific">Thalassobacterium maritimum</name>
    <dbReference type="NCBI Taxonomy" id="3041265"/>
    <lineage>
        <taxon>Bacteria</taxon>
        <taxon>Pseudomonadati</taxon>
        <taxon>Verrucomicrobiota</taxon>
        <taxon>Opitutia</taxon>
        <taxon>Puniceicoccales</taxon>
        <taxon>Coraliomargaritaceae</taxon>
        <taxon>Thalassobacterium</taxon>
    </lineage>
</organism>
<dbReference type="RefSeq" id="WP_308952427.1">
    <property type="nucleotide sequence ID" value="NZ_JARXHW010000077.1"/>
</dbReference>
<dbReference type="PANTHER" id="PTHR43566">
    <property type="entry name" value="CONSERVED PROTEIN"/>
    <property type="match status" value="1"/>
</dbReference>
<evidence type="ECO:0000259" key="1">
    <source>
        <dbReference type="Pfam" id="PF13635"/>
    </source>
</evidence>
<comment type="caution">
    <text evidence="2">The sequence shown here is derived from an EMBL/GenBank/DDBJ whole genome shotgun (WGS) entry which is preliminary data.</text>
</comment>
<gene>
    <name evidence="2" type="ORF">QEH52_18440</name>
</gene>
<dbReference type="Pfam" id="PF13635">
    <property type="entry name" value="DUF4143"/>
    <property type="match status" value="1"/>
</dbReference>
<accession>A0ABU1B1Q2</accession>
<dbReference type="PANTHER" id="PTHR43566:SF2">
    <property type="entry name" value="DUF4143 DOMAIN-CONTAINING PROTEIN"/>
    <property type="match status" value="1"/>
</dbReference>